<proteinExistence type="predicted"/>
<dbReference type="STRING" id="1123281.SAMN02745180_00965"/>
<dbReference type="SUPFAM" id="SSF50685">
    <property type="entry name" value="Barwin-like endoglucanases"/>
    <property type="match status" value="1"/>
</dbReference>
<dbReference type="Pfam" id="PF03990">
    <property type="entry name" value="DUF348"/>
    <property type="match status" value="2"/>
</dbReference>
<protein>
    <submittedName>
        <fullName evidence="3">Uncharacterized conserved protein YabE, contains G5 and tandem DUF348 domains</fullName>
    </submittedName>
</protein>
<dbReference type="GO" id="GO:0004553">
    <property type="term" value="F:hydrolase activity, hydrolyzing O-glycosyl compounds"/>
    <property type="evidence" value="ECO:0007669"/>
    <property type="project" value="InterPro"/>
</dbReference>
<dbReference type="AlphaFoldDB" id="A0A1M5VMN7"/>
<evidence type="ECO:0000259" key="2">
    <source>
        <dbReference type="PROSITE" id="PS51109"/>
    </source>
</evidence>
<keyword evidence="1" id="KW-0732">Signal</keyword>
<dbReference type="GO" id="GO:0009254">
    <property type="term" value="P:peptidoglycan turnover"/>
    <property type="evidence" value="ECO:0007669"/>
    <property type="project" value="InterPro"/>
</dbReference>
<dbReference type="PANTHER" id="PTHR39160">
    <property type="entry name" value="CELL WALL-BINDING PROTEIN YOCH"/>
    <property type="match status" value="1"/>
</dbReference>
<dbReference type="GO" id="GO:0019867">
    <property type="term" value="C:outer membrane"/>
    <property type="evidence" value="ECO:0007669"/>
    <property type="project" value="InterPro"/>
</dbReference>
<dbReference type="InterPro" id="IPR011098">
    <property type="entry name" value="G5_dom"/>
</dbReference>
<keyword evidence="4" id="KW-1185">Reference proteome</keyword>
<gene>
    <name evidence="3" type="ORF">SAMN02745180_00965</name>
</gene>
<dbReference type="Pfam" id="PF06725">
    <property type="entry name" value="3D"/>
    <property type="match status" value="1"/>
</dbReference>
<dbReference type="InterPro" id="IPR036908">
    <property type="entry name" value="RlpA-like_sf"/>
</dbReference>
<evidence type="ECO:0000256" key="1">
    <source>
        <dbReference type="ARBA" id="ARBA00022729"/>
    </source>
</evidence>
<dbReference type="RefSeq" id="WP_072743606.1">
    <property type="nucleotide sequence ID" value="NZ_FQXR01000004.1"/>
</dbReference>
<dbReference type="OrthoDB" id="9798935at2"/>
<dbReference type="SMART" id="SM01208">
    <property type="entry name" value="G5"/>
    <property type="match status" value="1"/>
</dbReference>
<dbReference type="EMBL" id="FQXR01000004">
    <property type="protein sequence ID" value="SHH76516.1"/>
    <property type="molecule type" value="Genomic_DNA"/>
</dbReference>
<dbReference type="CDD" id="cd22786">
    <property type="entry name" value="DPBB_YuiC-like"/>
    <property type="match status" value="1"/>
</dbReference>
<dbReference type="PROSITE" id="PS51109">
    <property type="entry name" value="G5"/>
    <property type="match status" value="1"/>
</dbReference>
<name>A0A1M5VMN7_9FIRM</name>
<dbReference type="PANTHER" id="PTHR39160:SF4">
    <property type="entry name" value="RESUSCITATION-PROMOTING FACTOR RPFB"/>
    <property type="match status" value="1"/>
</dbReference>
<dbReference type="Gene3D" id="2.40.40.10">
    <property type="entry name" value="RlpA-like domain"/>
    <property type="match status" value="1"/>
</dbReference>
<accession>A0A1M5VMN7</accession>
<dbReference type="Gene3D" id="2.20.230.10">
    <property type="entry name" value="Resuscitation-promoting factor rpfb"/>
    <property type="match status" value="1"/>
</dbReference>
<organism evidence="3 4">
    <name type="scientific">Sporanaerobacter acetigenes DSM 13106</name>
    <dbReference type="NCBI Taxonomy" id="1123281"/>
    <lineage>
        <taxon>Bacteria</taxon>
        <taxon>Bacillati</taxon>
        <taxon>Bacillota</taxon>
        <taxon>Tissierellia</taxon>
        <taxon>Tissierellales</taxon>
        <taxon>Sporanaerobacteraceae</taxon>
        <taxon>Sporanaerobacter</taxon>
    </lineage>
</organism>
<dbReference type="InterPro" id="IPR007137">
    <property type="entry name" value="DUF348"/>
</dbReference>
<dbReference type="Pfam" id="PF07501">
    <property type="entry name" value="G5"/>
    <property type="match status" value="1"/>
</dbReference>
<reference evidence="3 4" key="1">
    <citation type="submission" date="2016-11" db="EMBL/GenBank/DDBJ databases">
        <authorList>
            <person name="Jaros S."/>
            <person name="Januszkiewicz K."/>
            <person name="Wedrychowicz H."/>
        </authorList>
    </citation>
    <scope>NUCLEOTIDE SEQUENCE [LARGE SCALE GENOMIC DNA]</scope>
    <source>
        <strain evidence="3 4">DSM 13106</strain>
    </source>
</reference>
<evidence type="ECO:0000313" key="3">
    <source>
        <dbReference type="EMBL" id="SHH76516.1"/>
    </source>
</evidence>
<dbReference type="InterPro" id="IPR051933">
    <property type="entry name" value="Resuscitation_pf_RpfB"/>
</dbReference>
<sequence length="344" mass="38365">MDEFSVKPKRYLKITTILAIAAIICLGIYEEKTKTVTICIDDSKKTVRTLKPTVGDVLQSEGIKLEEGGYINYKITDKLKKDTTITIKTPKIYKIKFGEKILEVKSTENTVENILKDVNIDLGKNDYTYPTLSAKVNPMDEIEIVNVDEIVETVKKDIPFEEVVRKTSKLEKGTSKVVQEGKTGLKEIQVKKIFKNGQLVSEKLISEKLVSNPVPKVIEKGTKEKEIYVSSRGNVRYKKVFTVVATAYDLSYASCGKRPGDRGYGITASGTKARPGVVSVDPRVIPLGTKLYVESLDNRSDYGFAIAEDTGSAIKGNRIDLFFPSGKEAKIFGRRKVKVYILED</sequence>
<dbReference type="InterPro" id="IPR010611">
    <property type="entry name" value="3D_dom"/>
</dbReference>
<feature type="domain" description="G5" evidence="2">
    <location>
        <begin position="144"/>
        <end position="224"/>
    </location>
</feature>
<evidence type="ECO:0000313" key="4">
    <source>
        <dbReference type="Proteomes" id="UP000184389"/>
    </source>
</evidence>
<dbReference type="Proteomes" id="UP000184389">
    <property type="component" value="Unassembled WGS sequence"/>
</dbReference>